<proteinExistence type="predicted"/>
<evidence type="ECO:0000313" key="2">
    <source>
        <dbReference type="Proteomes" id="UP000186804"/>
    </source>
</evidence>
<dbReference type="AlphaFoldDB" id="A0A1J4MI03"/>
<accession>A0A1J4MI03</accession>
<protein>
    <submittedName>
        <fullName evidence="1">Uncharacterized protein</fullName>
    </submittedName>
</protein>
<evidence type="ECO:0000313" key="1">
    <source>
        <dbReference type="EMBL" id="OII72652.1"/>
    </source>
</evidence>
<comment type="caution">
    <text evidence="1">The sequence shown here is derived from an EMBL/GenBank/DDBJ whole genome shotgun (WGS) entry which is preliminary data.</text>
</comment>
<dbReference type="EMBL" id="LRBS01000111">
    <property type="protein sequence ID" value="OII72652.1"/>
    <property type="molecule type" value="Genomic_DNA"/>
</dbReference>
<dbReference type="Proteomes" id="UP000186804">
    <property type="component" value="Unassembled WGS sequence"/>
</dbReference>
<reference evidence="1 2" key="1">
    <citation type="submission" date="2016-10" db="EMBL/GenBank/DDBJ databases">
        <title>Reductive evolution of mitochondrial metabolism and differential evolution of invasion-related proteins in Cryptosporidium.</title>
        <authorList>
            <person name="Liu S."/>
            <person name="Roellig D.M."/>
            <person name="Guo Y."/>
            <person name="Li N."/>
            <person name="Frace M.A."/>
            <person name="Tang K."/>
            <person name="Zhang L."/>
            <person name="Feng Y."/>
            <person name="Xiao L."/>
        </authorList>
    </citation>
    <scope>NUCLEOTIDE SEQUENCE [LARGE SCALE GENOMIC DNA]</scope>
    <source>
        <strain evidence="1">30847</strain>
    </source>
</reference>
<keyword evidence="2" id="KW-1185">Reference proteome</keyword>
<dbReference type="VEuPathDB" id="CryptoDB:cand_011800"/>
<dbReference type="OrthoDB" id="10278949at2759"/>
<sequence length="464" mass="53656">MDRIKYLANLIVGREDIPDRRDRIALCAVEFTKCSDFFSLKSIFYKLLIRKFFPLENQVQTPLEEFPANLIGYLPMNALERCTAHILKKYPPPEGIDLDTIMPIVSSEELCNIFQSECKLILQPRGIKRDSQGGILLNEDSTTNEWWIRTYDFLCRQNQTYRQRLSVLLRSAINKLVILTVLATDTYYFHQRAREQMITFVLEHFFGGNKIVIIRYHDHCERVVNDRVRHLRDTIVRSDESSSPRLNLSTSKKSTNQNELNIIISKARKEFEAQLKTISAYWVLNNSKFDIMQDKVTEKFNEDNQELSTLFSPVVNVSDRDLNSLTNLQILDTFTKLSYTIHPPSIERMINAQSTSYSNIELLSILIDDFNPMNEVLDKKSELFLDKVQQVSLLKEWKRKIKRRKSTTSIGISAPFISSDITPSEPTINISIASLFSLIDDITSGHKIAQDLCGELLKKNLEKV</sequence>
<name>A0A1J4MI03_9CRYT</name>
<dbReference type="GeneID" id="92365365"/>
<organism evidence="1 2">
    <name type="scientific">Cryptosporidium andersoni</name>
    <dbReference type="NCBI Taxonomy" id="117008"/>
    <lineage>
        <taxon>Eukaryota</taxon>
        <taxon>Sar</taxon>
        <taxon>Alveolata</taxon>
        <taxon>Apicomplexa</taxon>
        <taxon>Conoidasida</taxon>
        <taxon>Coccidia</taxon>
        <taxon>Eucoccidiorida</taxon>
        <taxon>Eimeriorina</taxon>
        <taxon>Cryptosporidiidae</taxon>
        <taxon>Cryptosporidium</taxon>
    </lineage>
</organism>
<gene>
    <name evidence="1" type="ORF">cand_011800</name>
</gene>
<dbReference type="RefSeq" id="XP_067067039.1">
    <property type="nucleotide sequence ID" value="XM_067211419.1"/>
</dbReference>